<name>M3AGN4_9PROT</name>
<comment type="catalytic activity">
    <reaction evidence="6">
        <text>a 2'-deoxycytidine in DNA + S-adenosyl-L-methionine = a 5-methyl-2'-deoxycytidine in DNA + S-adenosyl-L-homocysteine + H(+)</text>
        <dbReference type="Rhea" id="RHEA:13681"/>
        <dbReference type="Rhea" id="RHEA-COMP:11369"/>
        <dbReference type="Rhea" id="RHEA-COMP:11370"/>
        <dbReference type="ChEBI" id="CHEBI:15378"/>
        <dbReference type="ChEBI" id="CHEBI:57856"/>
        <dbReference type="ChEBI" id="CHEBI:59789"/>
        <dbReference type="ChEBI" id="CHEBI:85452"/>
        <dbReference type="ChEBI" id="CHEBI:85454"/>
        <dbReference type="EC" id="2.1.1.37"/>
    </reaction>
</comment>
<dbReference type="EC" id="2.1.1.37" evidence="1"/>
<gene>
    <name evidence="9" type="ORF">H261_00525</name>
</gene>
<evidence type="ECO:0000313" key="9">
    <source>
        <dbReference type="EMBL" id="EME72018.1"/>
    </source>
</evidence>
<dbReference type="GO" id="GO:0044027">
    <property type="term" value="P:negative regulation of gene expression via chromosomal CpG island methylation"/>
    <property type="evidence" value="ECO:0007669"/>
    <property type="project" value="TreeGrafter"/>
</dbReference>
<dbReference type="InterPro" id="IPR029063">
    <property type="entry name" value="SAM-dependent_MTases_sf"/>
</dbReference>
<dbReference type="Gene3D" id="3.40.50.150">
    <property type="entry name" value="Vaccinia Virus protein VP39"/>
    <property type="match status" value="1"/>
</dbReference>
<dbReference type="Pfam" id="PF00145">
    <property type="entry name" value="DNA_methylase"/>
    <property type="match status" value="1"/>
</dbReference>
<accession>M3AGN4</accession>
<dbReference type="GO" id="GO:0003886">
    <property type="term" value="F:DNA (cytosine-5-)-methyltransferase activity"/>
    <property type="evidence" value="ECO:0007669"/>
    <property type="project" value="UniProtKB-EC"/>
</dbReference>
<evidence type="ECO:0000256" key="2">
    <source>
        <dbReference type="ARBA" id="ARBA00022603"/>
    </source>
</evidence>
<feature type="active site" evidence="7">
    <location>
        <position position="313"/>
    </location>
</feature>
<keyword evidence="3 7" id="KW-0808">Transferase</keyword>
<dbReference type="PANTHER" id="PTHR10629:SF52">
    <property type="entry name" value="DNA (CYTOSINE-5)-METHYLTRANSFERASE 1"/>
    <property type="match status" value="1"/>
</dbReference>
<dbReference type="SUPFAM" id="SSF53335">
    <property type="entry name" value="S-adenosyl-L-methionine-dependent methyltransferases"/>
    <property type="match status" value="1"/>
</dbReference>
<dbReference type="RefSeq" id="WP_008613118.1">
    <property type="nucleotide sequence ID" value="NZ_AONQ01000001.1"/>
</dbReference>
<evidence type="ECO:0000256" key="5">
    <source>
        <dbReference type="ARBA" id="ARBA00022747"/>
    </source>
</evidence>
<dbReference type="Gene3D" id="3.90.120.10">
    <property type="entry name" value="DNA Methylase, subunit A, domain 2"/>
    <property type="match status" value="1"/>
</dbReference>
<dbReference type="PRINTS" id="PR00105">
    <property type="entry name" value="C5METTRFRASE"/>
</dbReference>
<evidence type="ECO:0000313" key="10">
    <source>
        <dbReference type="Proteomes" id="UP000011744"/>
    </source>
</evidence>
<dbReference type="PROSITE" id="PS51679">
    <property type="entry name" value="SAM_MT_C5"/>
    <property type="match status" value="1"/>
</dbReference>
<dbReference type="Proteomes" id="UP000011744">
    <property type="component" value="Unassembled WGS sequence"/>
</dbReference>
<comment type="caution">
    <text evidence="9">The sequence shown here is derived from an EMBL/GenBank/DDBJ whole genome shotgun (WGS) entry which is preliminary data.</text>
</comment>
<evidence type="ECO:0000256" key="8">
    <source>
        <dbReference type="RuleBase" id="RU000416"/>
    </source>
</evidence>
<keyword evidence="4 7" id="KW-0949">S-adenosyl-L-methionine</keyword>
<dbReference type="EMBL" id="AONQ01000001">
    <property type="protein sequence ID" value="EME72018.1"/>
    <property type="molecule type" value="Genomic_DNA"/>
</dbReference>
<organism evidence="9 10">
    <name type="scientific">Paramagnetospirillum caucaseum</name>
    <dbReference type="NCBI Taxonomy" id="1244869"/>
    <lineage>
        <taxon>Bacteria</taxon>
        <taxon>Pseudomonadati</taxon>
        <taxon>Pseudomonadota</taxon>
        <taxon>Alphaproteobacteria</taxon>
        <taxon>Rhodospirillales</taxon>
        <taxon>Magnetospirillaceae</taxon>
        <taxon>Paramagnetospirillum</taxon>
    </lineage>
</organism>
<dbReference type="InterPro" id="IPR001525">
    <property type="entry name" value="C5_MeTfrase"/>
</dbReference>
<evidence type="ECO:0000256" key="1">
    <source>
        <dbReference type="ARBA" id="ARBA00011975"/>
    </source>
</evidence>
<sequence length="586" mass="62848">MENANANIVNTANIIAARMTEGATLLGEYFTEIDNAIASTEGKGLECTKYTYTVGFDMLKDVEAFKTHLDKVRVKLRDGYSIDNHFYAVIKGFVASCQMPTNGGAISRIASICQDAYANNIEVGDIEAYIEQLGGMRAAYNFGAAKRKNGLPANDNGAVDYSLHLQVHGGSGFMGILNLTAKDIAKLIITKGYKTTDGDDDPTSGGGGGGLKTEIIVGGGATTFTEAVSIAGNDNGLEKDGEFTFASFFACAGGADYGMVAAGGKLVYANEFCARVARLHELNHGSTVDTRSISDTEPTDYHSPTVMVGGFPCQPFSTAGNQMGQFDPRGEFGPVFARKIMAAEPAAFICENVPPFLSDEKFSSVFNEMMRTWGNRYKIGAFIFNAADYGVPQTRKRSFIIGYHSDLGIAFNPADMTKVEKRSTLLDAIGDLTQDAVLYDGSNRARLTGNEYSGSGYGKFIADRSNNVRSWDQPSFTIVSHIGGIPLHPEPVDESMKTSPGVILNASAGTYHRRLTIRECARIQTFPDTFNFGAGLVLAHDVIGNAIPPVMMETIAKVVAKDLTKVGVISPTNDNSNFISQEVVNG</sequence>
<dbReference type="PANTHER" id="PTHR10629">
    <property type="entry name" value="CYTOSINE-SPECIFIC METHYLTRANSFERASE"/>
    <property type="match status" value="1"/>
</dbReference>
<proteinExistence type="inferred from homology"/>
<comment type="similarity">
    <text evidence="7 8">Belongs to the class I-like SAM-binding methyltransferase superfamily. C5-methyltransferase family.</text>
</comment>
<evidence type="ECO:0000256" key="6">
    <source>
        <dbReference type="ARBA" id="ARBA00047422"/>
    </source>
</evidence>
<dbReference type="REBASE" id="86530">
    <property type="entry name" value="M.MspSO1ORF525P"/>
</dbReference>
<evidence type="ECO:0000256" key="7">
    <source>
        <dbReference type="PROSITE-ProRule" id="PRU01016"/>
    </source>
</evidence>
<keyword evidence="5" id="KW-0680">Restriction system</keyword>
<protein>
    <recommendedName>
        <fullName evidence="1">DNA (cytosine-5-)-methyltransferase</fullName>
        <ecNumber evidence="1">2.1.1.37</ecNumber>
    </recommendedName>
</protein>
<dbReference type="GO" id="GO:0003677">
    <property type="term" value="F:DNA binding"/>
    <property type="evidence" value="ECO:0007669"/>
    <property type="project" value="TreeGrafter"/>
</dbReference>
<dbReference type="NCBIfam" id="TIGR00675">
    <property type="entry name" value="dcm"/>
    <property type="match status" value="1"/>
</dbReference>
<evidence type="ECO:0000256" key="4">
    <source>
        <dbReference type="ARBA" id="ARBA00022691"/>
    </source>
</evidence>
<dbReference type="STRING" id="1244869.H261_00525"/>
<keyword evidence="2 7" id="KW-0489">Methyltransferase</keyword>
<keyword evidence="10" id="KW-1185">Reference proteome</keyword>
<evidence type="ECO:0000256" key="3">
    <source>
        <dbReference type="ARBA" id="ARBA00022679"/>
    </source>
</evidence>
<dbReference type="GO" id="GO:0032259">
    <property type="term" value="P:methylation"/>
    <property type="evidence" value="ECO:0007669"/>
    <property type="project" value="UniProtKB-KW"/>
</dbReference>
<dbReference type="eggNOG" id="COG0270">
    <property type="taxonomic scope" value="Bacteria"/>
</dbReference>
<dbReference type="OrthoDB" id="9813719at2"/>
<reference evidence="9 10" key="1">
    <citation type="journal article" date="2014" name="Genome Announc.">
        <title>Draft Genome Sequence of Magnetospirillum sp. Strain SO-1, a Freshwater Magnetotactic Bacterium Isolated from the Ol'khovka River, Russia.</title>
        <authorList>
            <person name="Grouzdev D.S."/>
            <person name="Dziuba M.V."/>
            <person name="Sukhacheva M.S."/>
            <person name="Mardanov A.V."/>
            <person name="Beletskiy A.V."/>
            <person name="Kuznetsov B.B."/>
            <person name="Skryabin K.G."/>
        </authorList>
    </citation>
    <scope>NUCLEOTIDE SEQUENCE [LARGE SCALE GENOMIC DNA]</scope>
    <source>
        <strain evidence="9 10">SO-1</strain>
    </source>
</reference>
<dbReference type="PATRIC" id="fig|1244869.3.peg.102"/>
<dbReference type="GO" id="GO:0009307">
    <property type="term" value="P:DNA restriction-modification system"/>
    <property type="evidence" value="ECO:0007669"/>
    <property type="project" value="UniProtKB-KW"/>
</dbReference>
<dbReference type="AlphaFoldDB" id="M3AGN4"/>
<dbReference type="InterPro" id="IPR050390">
    <property type="entry name" value="C5-Methyltransferase"/>
</dbReference>